<evidence type="ECO:0000313" key="3">
    <source>
        <dbReference type="Proteomes" id="UP001187192"/>
    </source>
</evidence>
<keyword evidence="3" id="KW-1185">Reference proteome</keyword>
<name>A0AA88DN46_FICCA</name>
<gene>
    <name evidence="2" type="ORF">TIFTF001_027511</name>
</gene>
<proteinExistence type="predicted"/>
<evidence type="ECO:0000256" key="1">
    <source>
        <dbReference type="SAM" id="MobiDB-lite"/>
    </source>
</evidence>
<organism evidence="2 3">
    <name type="scientific">Ficus carica</name>
    <name type="common">Common fig</name>
    <dbReference type="NCBI Taxonomy" id="3494"/>
    <lineage>
        <taxon>Eukaryota</taxon>
        <taxon>Viridiplantae</taxon>
        <taxon>Streptophyta</taxon>
        <taxon>Embryophyta</taxon>
        <taxon>Tracheophyta</taxon>
        <taxon>Spermatophyta</taxon>
        <taxon>Magnoliopsida</taxon>
        <taxon>eudicotyledons</taxon>
        <taxon>Gunneridae</taxon>
        <taxon>Pentapetalae</taxon>
        <taxon>rosids</taxon>
        <taxon>fabids</taxon>
        <taxon>Rosales</taxon>
        <taxon>Moraceae</taxon>
        <taxon>Ficeae</taxon>
        <taxon>Ficus</taxon>
    </lineage>
</organism>
<dbReference type="EMBL" id="BTGU01000078">
    <property type="protein sequence ID" value="GMN58412.1"/>
    <property type="molecule type" value="Genomic_DNA"/>
</dbReference>
<feature type="region of interest" description="Disordered" evidence="1">
    <location>
        <begin position="114"/>
        <end position="133"/>
    </location>
</feature>
<dbReference type="AlphaFoldDB" id="A0AA88DN46"/>
<feature type="compositionally biased region" description="Basic and acidic residues" evidence="1">
    <location>
        <begin position="114"/>
        <end position="126"/>
    </location>
</feature>
<dbReference type="Proteomes" id="UP001187192">
    <property type="component" value="Unassembled WGS sequence"/>
</dbReference>
<reference evidence="2" key="1">
    <citation type="submission" date="2023-07" db="EMBL/GenBank/DDBJ databases">
        <title>draft genome sequence of fig (Ficus carica).</title>
        <authorList>
            <person name="Takahashi T."/>
            <person name="Nishimura K."/>
        </authorList>
    </citation>
    <scope>NUCLEOTIDE SEQUENCE</scope>
</reference>
<accession>A0AA88DN46</accession>
<sequence>MVVCTRVGVGLSSITCVFRLNYSDAKEARQRVSSAHNLCRTTRQMGLDFRRSQAWRDMDVIGLYAQLYLAPVQVLESSSINSISPPLLSAPHGGSPTSLYEALFPPTIGRKELEDQEKPRHSEVECHPMAPKC</sequence>
<comment type="caution">
    <text evidence="2">The sequence shown here is derived from an EMBL/GenBank/DDBJ whole genome shotgun (WGS) entry which is preliminary data.</text>
</comment>
<evidence type="ECO:0000313" key="2">
    <source>
        <dbReference type="EMBL" id="GMN58412.1"/>
    </source>
</evidence>
<protein>
    <submittedName>
        <fullName evidence="2">Uncharacterized protein</fullName>
    </submittedName>
</protein>